<dbReference type="PANTHER" id="PTHR15646">
    <property type="entry name" value="LINKER FOR ACTIVATION OF T-CELLS FAMILY MEMBER 2"/>
    <property type="match status" value="1"/>
</dbReference>
<dbReference type="GO" id="GO:0050853">
    <property type="term" value="P:B cell receptor signaling pathway"/>
    <property type="evidence" value="ECO:0007669"/>
    <property type="project" value="TreeGrafter"/>
</dbReference>
<accession>A0AAX6SN35</accession>
<sequence>MAARDVSGLRSPCICGLLLSPPRRACPAADVRDDSVVTGSCRLACCPPEATAPAAGAVRGWGVLSEEPAQATTVLQAGTAEDMGPEVELLWPGSALLLLLLLLLGAVAVAGLCVHCSRPGPKRTEKIYEQRNLQERQQSFSVASRTYSSIRQAWPGPLTDTAPAGKDKLLHFSTLLEDPASPRYQNFSKGSRRESDAYIDPIAADYYNWSCSWKPLQDEDDTNSYENVLVCQPRSRSAESAGREESGDYQNSASIQQLQESPWAPGPGTGPPLADPRDRQTAGPPRVISPAGCCGVRGQSWGASGNRSNHSHTPAPWPAAQVPGAAHLSPVGSPDEDSGESDYVNGDVAGEA</sequence>
<evidence type="ECO:0000256" key="2">
    <source>
        <dbReference type="SAM" id="Phobius"/>
    </source>
</evidence>
<dbReference type="GO" id="GO:0042113">
    <property type="term" value="P:B cell activation"/>
    <property type="evidence" value="ECO:0007669"/>
    <property type="project" value="InterPro"/>
</dbReference>
<evidence type="ECO:0000313" key="3">
    <source>
        <dbReference type="Proteomes" id="UP000694906"/>
    </source>
</evidence>
<keyword evidence="2" id="KW-0812">Transmembrane</keyword>
<name>A0AAX6SN35_HETGA</name>
<dbReference type="AlphaFoldDB" id="A0AAX6SN35"/>
<dbReference type="Proteomes" id="UP000694906">
    <property type="component" value="Unplaced"/>
</dbReference>
<proteinExistence type="predicted"/>
<feature type="region of interest" description="Disordered" evidence="1">
    <location>
        <begin position="233"/>
        <end position="352"/>
    </location>
</feature>
<dbReference type="InterPro" id="IPR031428">
    <property type="entry name" value="LAT2"/>
</dbReference>
<dbReference type="GO" id="GO:0019722">
    <property type="term" value="P:calcium-mediated signaling"/>
    <property type="evidence" value="ECO:0007669"/>
    <property type="project" value="TreeGrafter"/>
</dbReference>
<evidence type="ECO:0000313" key="4">
    <source>
        <dbReference type="RefSeq" id="XP_021110023.1"/>
    </source>
</evidence>
<feature type="transmembrane region" description="Helical" evidence="2">
    <location>
        <begin position="89"/>
        <end position="114"/>
    </location>
</feature>
<dbReference type="CTD" id="7462"/>
<dbReference type="RefSeq" id="XP_021110025.1">
    <property type="nucleotide sequence ID" value="XM_021254366.1"/>
</dbReference>
<evidence type="ECO:0000256" key="1">
    <source>
        <dbReference type="SAM" id="MobiDB-lite"/>
    </source>
</evidence>
<feature type="compositionally biased region" description="Polar residues" evidence="1">
    <location>
        <begin position="301"/>
        <end position="312"/>
    </location>
</feature>
<dbReference type="Pfam" id="PF15703">
    <property type="entry name" value="LAT2"/>
    <property type="match status" value="1"/>
</dbReference>
<keyword evidence="2" id="KW-0472">Membrane</keyword>
<dbReference type="GeneID" id="101725737"/>
<dbReference type="RefSeq" id="XP_021110023.1">
    <property type="nucleotide sequence ID" value="XM_021254364.1"/>
</dbReference>
<dbReference type="GO" id="GO:0005886">
    <property type="term" value="C:plasma membrane"/>
    <property type="evidence" value="ECO:0007669"/>
    <property type="project" value="TreeGrafter"/>
</dbReference>
<dbReference type="PANTHER" id="PTHR15646:SF5">
    <property type="entry name" value="LINKER FOR ACTIVATION OF T-CELLS FAMILY MEMBER 2"/>
    <property type="match status" value="1"/>
</dbReference>
<feature type="compositionally biased region" description="Pro residues" evidence="1">
    <location>
        <begin position="264"/>
        <end position="274"/>
    </location>
</feature>
<gene>
    <name evidence="4 5 6" type="primary">Lat2</name>
</gene>
<protein>
    <submittedName>
        <fullName evidence="4 5">Linker for activation of T-cells family member 2 isoform X1</fullName>
    </submittedName>
</protein>
<organism evidence="3 5">
    <name type="scientific">Heterocephalus glaber</name>
    <name type="common">Naked mole rat</name>
    <dbReference type="NCBI Taxonomy" id="10181"/>
    <lineage>
        <taxon>Eukaryota</taxon>
        <taxon>Metazoa</taxon>
        <taxon>Chordata</taxon>
        <taxon>Craniata</taxon>
        <taxon>Vertebrata</taxon>
        <taxon>Euteleostomi</taxon>
        <taxon>Mammalia</taxon>
        <taxon>Eutheria</taxon>
        <taxon>Euarchontoglires</taxon>
        <taxon>Glires</taxon>
        <taxon>Rodentia</taxon>
        <taxon>Hystricomorpha</taxon>
        <taxon>Bathyergidae</taxon>
        <taxon>Heterocephalus</taxon>
    </lineage>
</organism>
<reference evidence="4 5" key="1">
    <citation type="submission" date="2025-04" db="UniProtKB">
        <authorList>
            <consortium name="RefSeq"/>
        </authorList>
    </citation>
    <scope>IDENTIFICATION</scope>
</reference>
<dbReference type="RefSeq" id="XP_021110024.1">
    <property type="nucleotide sequence ID" value="XM_021254365.1"/>
</dbReference>
<evidence type="ECO:0000313" key="5">
    <source>
        <dbReference type="RefSeq" id="XP_021110024.1"/>
    </source>
</evidence>
<feature type="compositionally biased region" description="Polar residues" evidence="1">
    <location>
        <begin position="248"/>
        <end position="260"/>
    </location>
</feature>
<keyword evidence="3" id="KW-1185">Reference proteome</keyword>
<evidence type="ECO:0000313" key="6">
    <source>
        <dbReference type="RefSeq" id="XP_021110025.1"/>
    </source>
</evidence>
<keyword evidence="2" id="KW-1133">Transmembrane helix</keyword>